<dbReference type="GO" id="GO:0008168">
    <property type="term" value="F:methyltransferase activity"/>
    <property type="evidence" value="ECO:0007669"/>
    <property type="project" value="UniProtKB-KW"/>
</dbReference>
<sequence length="240" mass="25846">MSETAISKYETTAAAFGAAAGTYDESRRRLVPCFEEFYGTALRFASLDLPAEPRVLDLGAGTGLFSTMVAGLRPAARFTLVDTAGPMLARAATTLTDRGVAHDLRQQDLAAPLPSGPFDAVISALAIHHLDDDGKRDLYRRVRDVLVPGGVFVNAEQVAGPTPRLDRLYDTWWEADARALGSDDAELAAARARMAFDRPATVDAQLGWLEDAGFTDVVCPFAHLRFAVLVGWAPSTARHT</sequence>
<accession>A0A927RLE9</accession>
<keyword evidence="3" id="KW-1185">Reference proteome</keyword>
<name>A0A927RLE9_9ACTN</name>
<evidence type="ECO:0000313" key="3">
    <source>
        <dbReference type="Proteomes" id="UP000638648"/>
    </source>
</evidence>
<dbReference type="CDD" id="cd02440">
    <property type="entry name" value="AdoMet_MTases"/>
    <property type="match status" value="1"/>
</dbReference>
<dbReference type="PANTHER" id="PTHR43591:SF24">
    <property type="entry name" value="2-METHOXY-6-POLYPRENYL-1,4-BENZOQUINOL METHYLASE, MITOCHONDRIAL"/>
    <property type="match status" value="1"/>
</dbReference>
<dbReference type="RefSeq" id="WP_192751642.1">
    <property type="nucleotide sequence ID" value="NZ_BAABJL010000040.1"/>
</dbReference>
<keyword evidence="2" id="KW-0489">Methyltransferase</keyword>
<dbReference type="Proteomes" id="UP000638648">
    <property type="component" value="Unassembled WGS sequence"/>
</dbReference>
<dbReference type="GO" id="GO:0032259">
    <property type="term" value="P:methylation"/>
    <property type="evidence" value="ECO:0007669"/>
    <property type="project" value="UniProtKB-KW"/>
</dbReference>
<dbReference type="Gene3D" id="3.40.50.150">
    <property type="entry name" value="Vaccinia Virus protein VP39"/>
    <property type="match status" value="1"/>
</dbReference>
<proteinExistence type="predicted"/>
<dbReference type="AlphaFoldDB" id="A0A927RLE9"/>
<protein>
    <submittedName>
        <fullName evidence="2">tRNA (Cmo5U34)-methyltransferase</fullName>
        <ecNumber evidence="2">2.1.1.-</ecNumber>
    </submittedName>
</protein>
<dbReference type="SUPFAM" id="SSF53335">
    <property type="entry name" value="S-adenosyl-L-methionine-dependent methyltransferases"/>
    <property type="match status" value="1"/>
</dbReference>
<dbReference type="PANTHER" id="PTHR43591">
    <property type="entry name" value="METHYLTRANSFERASE"/>
    <property type="match status" value="1"/>
</dbReference>
<comment type="caution">
    <text evidence="2">The sequence shown here is derived from an EMBL/GenBank/DDBJ whole genome shotgun (WGS) entry which is preliminary data.</text>
</comment>
<evidence type="ECO:0000259" key="1">
    <source>
        <dbReference type="Pfam" id="PF13649"/>
    </source>
</evidence>
<dbReference type="InterPro" id="IPR029063">
    <property type="entry name" value="SAM-dependent_MTases_sf"/>
</dbReference>
<keyword evidence="2" id="KW-0808">Transferase</keyword>
<dbReference type="EMBL" id="JADBEM010000001">
    <property type="protein sequence ID" value="MBE1607743.1"/>
    <property type="molecule type" value="Genomic_DNA"/>
</dbReference>
<dbReference type="Pfam" id="PF13649">
    <property type="entry name" value="Methyltransf_25"/>
    <property type="match status" value="1"/>
</dbReference>
<gene>
    <name evidence="2" type="ORF">HEB94_004591</name>
</gene>
<feature type="domain" description="Methyltransferase" evidence="1">
    <location>
        <begin position="55"/>
        <end position="150"/>
    </location>
</feature>
<dbReference type="EC" id="2.1.1.-" evidence="2"/>
<dbReference type="InterPro" id="IPR041698">
    <property type="entry name" value="Methyltransf_25"/>
</dbReference>
<reference evidence="2" key="1">
    <citation type="submission" date="2020-10" db="EMBL/GenBank/DDBJ databases">
        <title>Sequencing the genomes of 1000 actinobacteria strains.</title>
        <authorList>
            <person name="Klenk H.-P."/>
        </authorList>
    </citation>
    <scope>NUCLEOTIDE SEQUENCE</scope>
    <source>
        <strain evidence="2">DSM 45354</strain>
    </source>
</reference>
<evidence type="ECO:0000313" key="2">
    <source>
        <dbReference type="EMBL" id="MBE1607743.1"/>
    </source>
</evidence>
<organism evidence="2 3">
    <name type="scientific">Actinopolymorpha pittospori</name>
    <dbReference type="NCBI Taxonomy" id="648752"/>
    <lineage>
        <taxon>Bacteria</taxon>
        <taxon>Bacillati</taxon>
        <taxon>Actinomycetota</taxon>
        <taxon>Actinomycetes</taxon>
        <taxon>Propionibacteriales</taxon>
        <taxon>Actinopolymorphaceae</taxon>
        <taxon>Actinopolymorpha</taxon>
    </lineage>
</organism>